<protein>
    <submittedName>
        <fullName evidence="1">(northern house mosquito) hypothetical protein</fullName>
    </submittedName>
</protein>
<accession>A0A8D8KGN9</accession>
<reference evidence="1" key="1">
    <citation type="submission" date="2021-05" db="EMBL/GenBank/DDBJ databases">
        <authorList>
            <person name="Alioto T."/>
            <person name="Alioto T."/>
            <person name="Gomez Garrido J."/>
        </authorList>
    </citation>
    <scope>NUCLEOTIDE SEQUENCE</scope>
</reference>
<name>A0A8D8KGN9_CULPI</name>
<dbReference type="AlphaFoldDB" id="A0A8D8KGN9"/>
<dbReference type="EMBL" id="HBUE01212095">
    <property type="protein sequence ID" value="CAG6534928.1"/>
    <property type="molecule type" value="Transcribed_RNA"/>
</dbReference>
<dbReference type="EMBL" id="HBUE01318536">
    <property type="protein sequence ID" value="CAG6586876.1"/>
    <property type="molecule type" value="Transcribed_RNA"/>
</dbReference>
<evidence type="ECO:0000313" key="1">
    <source>
        <dbReference type="EMBL" id="CAG6586876.1"/>
    </source>
</evidence>
<organism evidence="1">
    <name type="scientific">Culex pipiens</name>
    <name type="common">House mosquito</name>
    <dbReference type="NCBI Taxonomy" id="7175"/>
    <lineage>
        <taxon>Eukaryota</taxon>
        <taxon>Metazoa</taxon>
        <taxon>Ecdysozoa</taxon>
        <taxon>Arthropoda</taxon>
        <taxon>Hexapoda</taxon>
        <taxon>Insecta</taxon>
        <taxon>Pterygota</taxon>
        <taxon>Neoptera</taxon>
        <taxon>Endopterygota</taxon>
        <taxon>Diptera</taxon>
        <taxon>Nematocera</taxon>
        <taxon>Culicoidea</taxon>
        <taxon>Culicidae</taxon>
        <taxon>Culicinae</taxon>
        <taxon>Culicini</taxon>
        <taxon>Culex</taxon>
        <taxon>Culex</taxon>
    </lineage>
</organism>
<proteinExistence type="predicted"/>
<sequence length="106" mass="12428">MIFFVILGRVGFKAMENTLFQYSKMVTILTSIANLQSILILCKGWAKILDNRFVNIFCGRHDLKFVDDCCLLNDKVVESLDFQRGNRKFLQVIYARSMKLFWKTHV</sequence>